<evidence type="ECO:0000256" key="1">
    <source>
        <dbReference type="SAM" id="Phobius"/>
    </source>
</evidence>
<keyword evidence="1" id="KW-0472">Membrane</keyword>
<reference evidence="2 3" key="1">
    <citation type="journal article" date="2017" name="ISME J.">
        <title>Energy and carbon metabolisms in a deep terrestrial subsurface fluid microbial community.</title>
        <authorList>
            <person name="Momper L."/>
            <person name="Jungbluth S.P."/>
            <person name="Lee M.D."/>
            <person name="Amend J.P."/>
        </authorList>
    </citation>
    <scope>NUCLEOTIDE SEQUENCE [LARGE SCALE GENOMIC DNA]</scope>
    <source>
        <strain evidence="2">SURF_26</strain>
    </source>
</reference>
<keyword evidence="1" id="KW-0812">Transmembrane</keyword>
<dbReference type="Proteomes" id="UP000266426">
    <property type="component" value="Unassembled WGS sequence"/>
</dbReference>
<proteinExistence type="predicted"/>
<gene>
    <name evidence="2" type="ORF">C4541_06445</name>
</gene>
<evidence type="ECO:0000313" key="2">
    <source>
        <dbReference type="EMBL" id="RJP59238.1"/>
    </source>
</evidence>
<sequence>MKEFIQKWCSRHSHPVNAVLHAIGIPATIVGVVMACYGKFLLAIALIVFGYVLQVVGHVVEGTEVGELMLIKKIFSPRK</sequence>
<dbReference type="Pfam" id="PF06127">
    <property type="entry name" value="Mpo1-like"/>
    <property type="match status" value="1"/>
</dbReference>
<feature type="transmembrane region" description="Helical" evidence="1">
    <location>
        <begin position="40"/>
        <end position="60"/>
    </location>
</feature>
<organism evidence="2 3">
    <name type="scientific">Candidatus Auribacter fodinae</name>
    <dbReference type="NCBI Taxonomy" id="2093366"/>
    <lineage>
        <taxon>Bacteria</taxon>
        <taxon>Pseudomonadati</taxon>
        <taxon>Candidatus Auribacterota</taxon>
        <taxon>Candidatus Auribacteria</taxon>
        <taxon>Candidatus Auribacterales</taxon>
        <taxon>Candidatus Auribacteraceae</taxon>
        <taxon>Candidatus Auribacter</taxon>
    </lineage>
</organism>
<accession>A0A3A4RAA1</accession>
<feature type="transmembrane region" description="Helical" evidence="1">
    <location>
        <begin position="16"/>
        <end position="34"/>
    </location>
</feature>
<evidence type="ECO:0000313" key="3">
    <source>
        <dbReference type="Proteomes" id="UP000266426"/>
    </source>
</evidence>
<keyword evidence="1" id="KW-1133">Transmembrane helix</keyword>
<dbReference type="InterPro" id="IPR009305">
    <property type="entry name" value="Mpo1-like"/>
</dbReference>
<comment type="caution">
    <text evidence="2">The sequence shown here is derived from an EMBL/GenBank/DDBJ whole genome shotgun (WGS) entry which is preliminary data.</text>
</comment>
<name>A0A3A4RAA1_9BACT</name>
<protein>
    <submittedName>
        <fullName evidence="2">DUF962 domain-containing protein</fullName>
    </submittedName>
</protein>
<dbReference type="AlphaFoldDB" id="A0A3A4RAA1"/>
<dbReference type="EMBL" id="QZJZ01000053">
    <property type="protein sequence ID" value="RJP59238.1"/>
    <property type="molecule type" value="Genomic_DNA"/>
</dbReference>